<keyword evidence="1" id="KW-0479">Metal-binding</keyword>
<feature type="domain" description="HIRAN" evidence="3">
    <location>
        <begin position="69"/>
        <end position="110"/>
    </location>
</feature>
<accession>N1ZW63</accession>
<dbReference type="AlphaFoldDB" id="N1ZW63"/>
<keyword evidence="5" id="KW-1185">Reference proteome</keyword>
<dbReference type="Proteomes" id="UP000012589">
    <property type="component" value="Unassembled WGS sequence"/>
</dbReference>
<dbReference type="EMBL" id="AQFT01000149">
    <property type="protein sequence ID" value="EMZ20141.1"/>
    <property type="molecule type" value="Genomic_DNA"/>
</dbReference>
<dbReference type="GO" id="GO:0008270">
    <property type="term" value="F:zinc ion binding"/>
    <property type="evidence" value="ECO:0007669"/>
    <property type="project" value="InterPro"/>
</dbReference>
<protein>
    <recommendedName>
        <fullName evidence="3">HIRAN domain-containing protein</fullName>
    </recommendedName>
</protein>
<keyword evidence="2" id="KW-0378">Hydrolase</keyword>
<evidence type="ECO:0000313" key="4">
    <source>
        <dbReference type="EMBL" id="EMZ20141.1"/>
    </source>
</evidence>
<dbReference type="eggNOG" id="ENOG5033KMC">
    <property type="taxonomic scope" value="Bacteria"/>
</dbReference>
<evidence type="ECO:0000256" key="2">
    <source>
        <dbReference type="ARBA" id="ARBA00022801"/>
    </source>
</evidence>
<evidence type="ECO:0000313" key="5">
    <source>
        <dbReference type="Proteomes" id="UP000012589"/>
    </source>
</evidence>
<organism evidence="4 5">
    <name type="scientific">Eubacterium plexicaudatum ASF492</name>
    <dbReference type="NCBI Taxonomy" id="1235802"/>
    <lineage>
        <taxon>Bacteria</taxon>
        <taxon>Bacillati</taxon>
        <taxon>Bacillota</taxon>
        <taxon>Clostridia</taxon>
        <taxon>Eubacteriales</taxon>
        <taxon>Eubacteriaceae</taxon>
        <taxon>Eubacterium</taxon>
    </lineage>
</organism>
<evidence type="ECO:0000256" key="1">
    <source>
        <dbReference type="ARBA" id="ARBA00022723"/>
    </source>
</evidence>
<dbReference type="InterPro" id="IPR014905">
    <property type="entry name" value="HIRAN"/>
</dbReference>
<dbReference type="PATRIC" id="fig|1235802.3.peg.5413"/>
<evidence type="ECO:0000259" key="3">
    <source>
        <dbReference type="Pfam" id="PF08797"/>
    </source>
</evidence>
<name>N1ZW63_9FIRM</name>
<dbReference type="GO" id="GO:0003676">
    <property type="term" value="F:nucleic acid binding"/>
    <property type="evidence" value="ECO:0007669"/>
    <property type="project" value="InterPro"/>
</dbReference>
<dbReference type="OrthoDB" id="1650885at2"/>
<gene>
    <name evidence="4" type="ORF">C823_05129</name>
</gene>
<sequence>MKQITRMRKAVCIMANELKKAGYSLSQAFKTVWKRVKFSMTIRAAGTTFGNRQECLNFLKQFRQHDLCVTLEREPDNIYDGNAIRIVVHIFSLSKRTVVGYVPKELAREL</sequence>
<dbReference type="HOGENOM" id="CLU_150558_0_0_9"/>
<reference evidence="4 5" key="1">
    <citation type="journal article" date="2014" name="Genome Announc.">
        <title>Draft genome sequences of the altered schaedler flora, a defined bacterial community from gnotobiotic mice.</title>
        <authorList>
            <person name="Wannemuehler M.J."/>
            <person name="Overstreet A.M."/>
            <person name="Ward D.V."/>
            <person name="Phillips G.J."/>
        </authorList>
    </citation>
    <scope>NUCLEOTIDE SEQUENCE [LARGE SCALE GENOMIC DNA]</scope>
    <source>
        <strain evidence="4 5">ASF492</strain>
    </source>
</reference>
<dbReference type="GO" id="GO:0016818">
    <property type="term" value="F:hydrolase activity, acting on acid anhydrides, in phosphorus-containing anhydrides"/>
    <property type="evidence" value="ECO:0007669"/>
    <property type="project" value="InterPro"/>
</dbReference>
<comment type="caution">
    <text evidence="4">The sequence shown here is derived from an EMBL/GenBank/DDBJ whole genome shotgun (WGS) entry which is preliminary data.</text>
</comment>
<proteinExistence type="predicted"/>
<dbReference type="Pfam" id="PF08797">
    <property type="entry name" value="HIRAN"/>
    <property type="match status" value="1"/>
</dbReference>
<dbReference type="Gene3D" id="3.30.70.2330">
    <property type="match status" value="1"/>
</dbReference>